<feature type="compositionally biased region" description="Basic and acidic residues" evidence="1">
    <location>
        <begin position="91"/>
        <end position="111"/>
    </location>
</feature>
<reference evidence="2 3" key="1">
    <citation type="submission" date="2023-01" db="EMBL/GenBank/DDBJ databases">
        <title>Analysis of 21 Apiospora genomes using comparative genomics revels a genus with tremendous synthesis potential of carbohydrate active enzymes and secondary metabolites.</title>
        <authorList>
            <person name="Sorensen T."/>
        </authorList>
    </citation>
    <scope>NUCLEOTIDE SEQUENCE [LARGE SCALE GENOMIC DNA]</scope>
    <source>
        <strain evidence="2 3">CBS 33761</strain>
    </source>
</reference>
<dbReference type="EMBL" id="JAQQWK010000001">
    <property type="protein sequence ID" value="KAK8055038.1"/>
    <property type="molecule type" value="Genomic_DNA"/>
</dbReference>
<evidence type="ECO:0000256" key="1">
    <source>
        <dbReference type="SAM" id="MobiDB-lite"/>
    </source>
</evidence>
<keyword evidence="3" id="KW-1185">Reference proteome</keyword>
<sequence length="211" mass="23152">MISLGIFIRRRMQRKKKRTALNEEAMQSDSSTEMPGAKDHDPSPMRSIEPSPGAADTIVNVKSTDLPGSSLGHVRGELEATSPFDDGPAELPEKSKPASPVHELDGRKEAPRVQTATELPETTTRDPQQQQQRAELDATTAETASQRAELRGSRTPDHSARSELESAALRYDQRPPQSSHSNHRDVFIDAPERLTPRSSTDGGRRLAELAT</sequence>
<accession>A0ABR1UAS3</accession>
<feature type="compositionally biased region" description="Basic and acidic residues" evidence="1">
    <location>
        <begin position="148"/>
        <end position="164"/>
    </location>
</feature>
<feature type="compositionally biased region" description="Polar residues" evidence="1">
    <location>
        <begin position="114"/>
        <end position="127"/>
    </location>
</feature>
<proteinExistence type="predicted"/>
<organism evidence="2 3">
    <name type="scientific">Apiospora rasikravindrae</name>
    <dbReference type="NCBI Taxonomy" id="990691"/>
    <lineage>
        <taxon>Eukaryota</taxon>
        <taxon>Fungi</taxon>
        <taxon>Dikarya</taxon>
        <taxon>Ascomycota</taxon>
        <taxon>Pezizomycotina</taxon>
        <taxon>Sordariomycetes</taxon>
        <taxon>Xylariomycetidae</taxon>
        <taxon>Amphisphaeriales</taxon>
        <taxon>Apiosporaceae</taxon>
        <taxon>Apiospora</taxon>
    </lineage>
</organism>
<feature type="compositionally biased region" description="Basic and acidic residues" evidence="1">
    <location>
        <begin position="182"/>
        <end position="195"/>
    </location>
</feature>
<feature type="compositionally biased region" description="Basic and acidic residues" evidence="1">
    <location>
        <begin position="202"/>
        <end position="211"/>
    </location>
</feature>
<comment type="caution">
    <text evidence="2">The sequence shown here is derived from an EMBL/GenBank/DDBJ whole genome shotgun (WGS) entry which is preliminary data.</text>
</comment>
<feature type="region of interest" description="Disordered" evidence="1">
    <location>
        <begin position="12"/>
        <end position="211"/>
    </location>
</feature>
<name>A0ABR1UAS3_9PEZI</name>
<gene>
    <name evidence="2" type="ORF">PG993_000265</name>
</gene>
<dbReference type="Proteomes" id="UP001444661">
    <property type="component" value="Unassembled WGS sequence"/>
</dbReference>
<protein>
    <submittedName>
        <fullName evidence="2">Uncharacterized protein</fullName>
    </submittedName>
</protein>
<evidence type="ECO:0000313" key="2">
    <source>
        <dbReference type="EMBL" id="KAK8055038.1"/>
    </source>
</evidence>
<evidence type="ECO:0000313" key="3">
    <source>
        <dbReference type="Proteomes" id="UP001444661"/>
    </source>
</evidence>